<name>A0A453EKP7_AEGTS</name>
<feature type="domain" description="Retrotransposon gag" evidence="1">
    <location>
        <begin position="35"/>
        <end position="106"/>
    </location>
</feature>
<dbReference type="AlphaFoldDB" id="A0A453EKP7"/>
<sequence>MDFPSFDGDNPQFWRSRCDKYFDVYGVQPDLWVRVATLHFTGNAARWLQLQESQSTSFTWEALCAALCSKFGREQYQKHLRQFHSLRQTSTVHEYMSRFEELMHQMLAHNPGFD</sequence>
<dbReference type="InterPro" id="IPR005162">
    <property type="entry name" value="Retrotrans_gag_dom"/>
</dbReference>
<proteinExistence type="predicted"/>
<reference evidence="3" key="1">
    <citation type="journal article" date="2014" name="Science">
        <title>Ancient hybridizations among the ancestral genomes of bread wheat.</title>
        <authorList>
            <consortium name="International Wheat Genome Sequencing Consortium,"/>
            <person name="Marcussen T."/>
            <person name="Sandve S.R."/>
            <person name="Heier L."/>
            <person name="Spannagl M."/>
            <person name="Pfeifer M."/>
            <person name="Jakobsen K.S."/>
            <person name="Wulff B.B."/>
            <person name="Steuernagel B."/>
            <person name="Mayer K.F."/>
            <person name="Olsen O.A."/>
        </authorList>
    </citation>
    <scope>NUCLEOTIDE SEQUENCE [LARGE SCALE GENOMIC DNA]</scope>
    <source>
        <strain evidence="3">cv. AL8/78</strain>
    </source>
</reference>
<protein>
    <recommendedName>
        <fullName evidence="1">Retrotransposon gag domain-containing protein</fullName>
    </recommendedName>
</protein>
<dbReference type="EnsemblPlants" id="AET3Gv20381600.1">
    <property type="protein sequence ID" value="AET3Gv20381600.1"/>
    <property type="gene ID" value="AET3Gv20381600"/>
</dbReference>
<reference evidence="2" key="4">
    <citation type="submission" date="2019-03" db="UniProtKB">
        <authorList>
            <consortium name="EnsemblPlants"/>
        </authorList>
    </citation>
    <scope>IDENTIFICATION</scope>
</reference>
<evidence type="ECO:0000259" key="1">
    <source>
        <dbReference type="Pfam" id="PF03732"/>
    </source>
</evidence>
<reference evidence="2" key="3">
    <citation type="journal article" date="2017" name="Nature">
        <title>Genome sequence of the progenitor of the wheat D genome Aegilops tauschii.</title>
        <authorList>
            <person name="Luo M.C."/>
            <person name="Gu Y.Q."/>
            <person name="Puiu D."/>
            <person name="Wang H."/>
            <person name="Twardziok S.O."/>
            <person name="Deal K.R."/>
            <person name="Huo N."/>
            <person name="Zhu T."/>
            <person name="Wang L."/>
            <person name="Wang Y."/>
            <person name="McGuire P.E."/>
            <person name="Liu S."/>
            <person name="Long H."/>
            <person name="Ramasamy R.K."/>
            <person name="Rodriguez J.C."/>
            <person name="Van S.L."/>
            <person name="Yuan L."/>
            <person name="Wang Z."/>
            <person name="Xia Z."/>
            <person name="Xiao L."/>
            <person name="Anderson O.D."/>
            <person name="Ouyang S."/>
            <person name="Liang Y."/>
            <person name="Zimin A.V."/>
            <person name="Pertea G."/>
            <person name="Qi P."/>
            <person name="Bennetzen J.L."/>
            <person name="Dai X."/>
            <person name="Dawson M.W."/>
            <person name="Muller H.G."/>
            <person name="Kugler K."/>
            <person name="Rivarola-Duarte L."/>
            <person name="Spannagl M."/>
            <person name="Mayer K.F.X."/>
            <person name="Lu F.H."/>
            <person name="Bevan M.W."/>
            <person name="Leroy P."/>
            <person name="Li P."/>
            <person name="You F.M."/>
            <person name="Sun Q."/>
            <person name="Liu Z."/>
            <person name="Lyons E."/>
            <person name="Wicker T."/>
            <person name="Salzberg S.L."/>
            <person name="Devos K.M."/>
            <person name="Dvorak J."/>
        </authorList>
    </citation>
    <scope>NUCLEOTIDE SEQUENCE [LARGE SCALE GENOMIC DNA]</scope>
    <source>
        <strain evidence="2">cv. AL8/78</strain>
    </source>
</reference>
<keyword evidence="3" id="KW-1185">Reference proteome</keyword>
<reference evidence="2" key="5">
    <citation type="journal article" date="2021" name="G3 (Bethesda)">
        <title>Aegilops tauschii genome assembly Aet v5.0 features greater sequence contiguity and improved annotation.</title>
        <authorList>
            <person name="Wang L."/>
            <person name="Zhu T."/>
            <person name="Rodriguez J.C."/>
            <person name="Deal K.R."/>
            <person name="Dubcovsky J."/>
            <person name="McGuire P.E."/>
            <person name="Lux T."/>
            <person name="Spannagl M."/>
            <person name="Mayer K.F.X."/>
            <person name="Baldrich P."/>
            <person name="Meyers B.C."/>
            <person name="Huo N."/>
            <person name="Gu Y.Q."/>
            <person name="Zhou H."/>
            <person name="Devos K.M."/>
            <person name="Bennetzen J.L."/>
            <person name="Unver T."/>
            <person name="Budak H."/>
            <person name="Gulick P.J."/>
            <person name="Galiba G."/>
            <person name="Kalapos B."/>
            <person name="Nelson D.R."/>
            <person name="Li P."/>
            <person name="You F.M."/>
            <person name="Luo M.C."/>
            <person name="Dvorak J."/>
        </authorList>
    </citation>
    <scope>NUCLEOTIDE SEQUENCE [LARGE SCALE GENOMIC DNA]</scope>
    <source>
        <strain evidence="2">cv. AL8/78</strain>
    </source>
</reference>
<organism evidence="2 3">
    <name type="scientific">Aegilops tauschii subsp. strangulata</name>
    <name type="common">Goatgrass</name>
    <dbReference type="NCBI Taxonomy" id="200361"/>
    <lineage>
        <taxon>Eukaryota</taxon>
        <taxon>Viridiplantae</taxon>
        <taxon>Streptophyta</taxon>
        <taxon>Embryophyta</taxon>
        <taxon>Tracheophyta</taxon>
        <taxon>Spermatophyta</taxon>
        <taxon>Magnoliopsida</taxon>
        <taxon>Liliopsida</taxon>
        <taxon>Poales</taxon>
        <taxon>Poaceae</taxon>
        <taxon>BOP clade</taxon>
        <taxon>Pooideae</taxon>
        <taxon>Triticodae</taxon>
        <taxon>Triticeae</taxon>
        <taxon>Triticinae</taxon>
        <taxon>Aegilops</taxon>
    </lineage>
</organism>
<evidence type="ECO:0000313" key="3">
    <source>
        <dbReference type="Proteomes" id="UP000015105"/>
    </source>
</evidence>
<dbReference type="Gramene" id="AET3Gv20381600.1">
    <property type="protein sequence ID" value="AET3Gv20381600.1"/>
    <property type="gene ID" value="AET3Gv20381600"/>
</dbReference>
<accession>A0A453EKP7</accession>
<dbReference type="Pfam" id="PF03732">
    <property type="entry name" value="Retrotrans_gag"/>
    <property type="match status" value="1"/>
</dbReference>
<reference evidence="3" key="2">
    <citation type="journal article" date="2017" name="Nat. Plants">
        <title>The Aegilops tauschii genome reveals multiple impacts of transposons.</title>
        <authorList>
            <person name="Zhao G."/>
            <person name="Zou C."/>
            <person name="Li K."/>
            <person name="Wang K."/>
            <person name="Li T."/>
            <person name="Gao L."/>
            <person name="Zhang X."/>
            <person name="Wang H."/>
            <person name="Yang Z."/>
            <person name="Liu X."/>
            <person name="Jiang W."/>
            <person name="Mao L."/>
            <person name="Kong X."/>
            <person name="Jiao Y."/>
            <person name="Jia J."/>
        </authorList>
    </citation>
    <scope>NUCLEOTIDE SEQUENCE [LARGE SCALE GENOMIC DNA]</scope>
    <source>
        <strain evidence="3">cv. AL8/78</strain>
    </source>
</reference>
<evidence type="ECO:0000313" key="2">
    <source>
        <dbReference type="EnsemblPlants" id="AET3Gv20381600.1"/>
    </source>
</evidence>
<dbReference type="Proteomes" id="UP000015105">
    <property type="component" value="Chromosome 3D"/>
</dbReference>